<feature type="binding site" evidence="8">
    <location>
        <position position="93"/>
    </location>
    <ligand>
        <name>Mg(2+)</name>
        <dbReference type="ChEBI" id="CHEBI:18420"/>
    </ligand>
</feature>
<dbReference type="EC" id="3.1.-.-" evidence="8"/>
<dbReference type="STRING" id="1618356.UU93_C0012G0012"/>
<dbReference type="GO" id="GO:0090729">
    <property type="term" value="F:toxin activity"/>
    <property type="evidence" value="ECO:0007669"/>
    <property type="project" value="UniProtKB-KW"/>
</dbReference>
<dbReference type="SUPFAM" id="SSF88723">
    <property type="entry name" value="PIN domain-like"/>
    <property type="match status" value="1"/>
</dbReference>
<evidence type="ECO:0000256" key="5">
    <source>
        <dbReference type="ARBA" id="ARBA00022801"/>
    </source>
</evidence>
<evidence type="ECO:0000256" key="2">
    <source>
        <dbReference type="ARBA" id="ARBA00022649"/>
    </source>
</evidence>
<dbReference type="Pfam" id="PF01850">
    <property type="entry name" value="PIN"/>
    <property type="match status" value="1"/>
</dbReference>
<evidence type="ECO:0000256" key="7">
    <source>
        <dbReference type="ARBA" id="ARBA00038093"/>
    </source>
</evidence>
<comment type="similarity">
    <text evidence="7 8">Belongs to the PINc/VapC protein family.</text>
</comment>
<dbReference type="Proteomes" id="UP000034160">
    <property type="component" value="Unassembled WGS sequence"/>
</dbReference>
<feature type="domain" description="PIN" evidence="9">
    <location>
        <begin position="1"/>
        <end position="116"/>
    </location>
</feature>
<evidence type="ECO:0000259" key="9">
    <source>
        <dbReference type="SMART" id="SM00670"/>
    </source>
</evidence>
<dbReference type="GO" id="GO:0004540">
    <property type="term" value="F:RNA nuclease activity"/>
    <property type="evidence" value="ECO:0007669"/>
    <property type="project" value="InterPro"/>
</dbReference>
<keyword evidence="4 8" id="KW-0479">Metal-binding</keyword>
<dbReference type="CDD" id="cd18741">
    <property type="entry name" value="PIN_VapC4-5_FitB-like"/>
    <property type="match status" value="1"/>
</dbReference>
<keyword evidence="5 8" id="KW-0378">Hydrolase</keyword>
<comment type="cofactor">
    <cofactor evidence="1 8">
        <name>Mg(2+)</name>
        <dbReference type="ChEBI" id="CHEBI:18420"/>
    </cofactor>
</comment>
<comment type="function">
    <text evidence="8">Toxic component of a toxin-antitoxin (TA) system. An RNase.</text>
</comment>
<keyword evidence="2 8" id="KW-1277">Toxin-antitoxin system</keyword>
<dbReference type="InterPro" id="IPR029060">
    <property type="entry name" value="PIN-like_dom_sf"/>
</dbReference>
<gene>
    <name evidence="8" type="primary">vapC</name>
    <name evidence="10" type="ORF">UU93_C0012G0012</name>
</gene>
<dbReference type="InterPro" id="IPR022907">
    <property type="entry name" value="VapC_family"/>
</dbReference>
<dbReference type="SMART" id="SM00670">
    <property type="entry name" value="PINc"/>
    <property type="match status" value="1"/>
</dbReference>
<evidence type="ECO:0000256" key="1">
    <source>
        <dbReference type="ARBA" id="ARBA00001946"/>
    </source>
</evidence>
<sequence>MKLVCDTSIFIDKLRGGKRWDEFVESVEGDVNLYLPTIVVFELYSGKSTKRAGEVKKLNQVIKYFERVELTEQIARRAGEIYRDGVKDLQVPDYVIAATALELGAEVMTLNRKHFAKIPGVRVFEF</sequence>
<evidence type="ECO:0000313" key="10">
    <source>
        <dbReference type="EMBL" id="KKS31993.1"/>
    </source>
</evidence>
<keyword evidence="6 8" id="KW-0460">Magnesium</keyword>
<feature type="binding site" evidence="8">
    <location>
        <position position="6"/>
    </location>
    <ligand>
        <name>Mg(2+)</name>
        <dbReference type="ChEBI" id="CHEBI:18420"/>
    </ligand>
</feature>
<dbReference type="GO" id="GO:0000287">
    <property type="term" value="F:magnesium ion binding"/>
    <property type="evidence" value="ECO:0007669"/>
    <property type="project" value="UniProtKB-UniRule"/>
</dbReference>
<dbReference type="AlphaFoldDB" id="A0A0G1B368"/>
<organism evidence="10 11">
    <name type="scientific">Candidatus Amesbacteria bacterium GW2011_GWA2_42_12</name>
    <dbReference type="NCBI Taxonomy" id="1618356"/>
    <lineage>
        <taxon>Bacteria</taxon>
        <taxon>Candidatus Amesiibacteriota</taxon>
    </lineage>
</organism>
<comment type="caution">
    <text evidence="10">The sequence shown here is derived from an EMBL/GenBank/DDBJ whole genome shotgun (WGS) entry which is preliminary data.</text>
</comment>
<proteinExistence type="inferred from homology"/>
<dbReference type="PANTHER" id="PTHR33653">
    <property type="entry name" value="RIBONUCLEASE VAPC2"/>
    <property type="match status" value="1"/>
</dbReference>
<protein>
    <recommendedName>
        <fullName evidence="8">Ribonuclease VapC</fullName>
        <shortName evidence="8">RNase VapC</shortName>
        <ecNumber evidence="8">3.1.-.-</ecNumber>
    </recommendedName>
    <alternativeName>
        <fullName evidence="8">Toxin VapC</fullName>
    </alternativeName>
</protein>
<reference evidence="10 11" key="1">
    <citation type="journal article" date="2015" name="Nature">
        <title>rRNA introns, odd ribosomes, and small enigmatic genomes across a large radiation of phyla.</title>
        <authorList>
            <person name="Brown C.T."/>
            <person name="Hug L.A."/>
            <person name="Thomas B.C."/>
            <person name="Sharon I."/>
            <person name="Castelle C.J."/>
            <person name="Singh A."/>
            <person name="Wilkins M.J."/>
            <person name="Williams K.H."/>
            <person name="Banfield J.F."/>
        </authorList>
    </citation>
    <scope>NUCLEOTIDE SEQUENCE [LARGE SCALE GENOMIC DNA]</scope>
</reference>
<evidence type="ECO:0000256" key="6">
    <source>
        <dbReference type="ARBA" id="ARBA00022842"/>
    </source>
</evidence>
<name>A0A0G1B368_9BACT</name>
<evidence type="ECO:0000313" key="11">
    <source>
        <dbReference type="Proteomes" id="UP000034160"/>
    </source>
</evidence>
<dbReference type="InterPro" id="IPR050556">
    <property type="entry name" value="Type_II_TA_system_RNase"/>
</dbReference>
<keyword evidence="3 8" id="KW-0540">Nuclease</keyword>
<dbReference type="Gene3D" id="3.40.50.1010">
    <property type="entry name" value="5'-nuclease"/>
    <property type="match status" value="1"/>
</dbReference>
<dbReference type="InterPro" id="IPR002716">
    <property type="entry name" value="PIN_dom"/>
</dbReference>
<accession>A0A0G1B368</accession>
<dbReference type="EMBL" id="LCCN01000012">
    <property type="protein sequence ID" value="KKS31993.1"/>
    <property type="molecule type" value="Genomic_DNA"/>
</dbReference>
<evidence type="ECO:0000256" key="8">
    <source>
        <dbReference type="HAMAP-Rule" id="MF_00265"/>
    </source>
</evidence>
<evidence type="ECO:0000256" key="4">
    <source>
        <dbReference type="ARBA" id="ARBA00022723"/>
    </source>
</evidence>
<keyword evidence="8" id="KW-0800">Toxin</keyword>
<dbReference type="PANTHER" id="PTHR33653:SF1">
    <property type="entry name" value="RIBONUCLEASE VAPC2"/>
    <property type="match status" value="1"/>
</dbReference>
<dbReference type="HAMAP" id="MF_00265">
    <property type="entry name" value="VapC_Nob1"/>
    <property type="match status" value="1"/>
</dbReference>
<evidence type="ECO:0000256" key="3">
    <source>
        <dbReference type="ARBA" id="ARBA00022722"/>
    </source>
</evidence>
<dbReference type="GO" id="GO:0016787">
    <property type="term" value="F:hydrolase activity"/>
    <property type="evidence" value="ECO:0007669"/>
    <property type="project" value="UniProtKB-KW"/>
</dbReference>